<dbReference type="InterPro" id="IPR017452">
    <property type="entry name" value="GPCR_Rhodpsn_7TM"/>
</dbReference>
<dbReference type="PANTHER" id="PTHR22718">
    <property type="entry name" value="SERPENTINE RECEPTOR, CLASS X"/>
    <property type="match status" value="1"/>
</dbReference>
<evidence type="ECO:0000313" key="8">
    <source>
        <dbReference type="WBParaSite" id="nRc.2.0.1.t46748-RA"/>
    </source>
</evidence>
<evidence type="ECO:0000256" key="2">
    <source>
        <dbReference type="ARBA" id="ARBA00022692"/>
    </source>
</evidence>
<dbReference type="InterPro" id="IPR019426">
    <property type="entry name" value="7TM_GPCR_serpentine_rcpt_Srv"/>
</dbReference>
<sequence length="234" mass="26776">MALLYCLGLGVSIPALHPCCYTIYDHKIWLTYYLEEKTWYAHVDLALNTISLAIMIFCYASILLKVRKSHLSTRRHRLPGTGSSNQNNQHPAVTVHRSANQPPSRREMNLFVQFFVVSAVFLATFLTWQVLGNFQISTSPWLYFTTTSFFFINNAINPTVYLIYNSGLRREVDNMICWWFGDRCRPKNSGHQQTTPSSDKEPIQPALVVHRESILLVSGVQTTTPLLSYKNALL</sequence>
<dbReference type="Proteomes" id="UP000887565">
    <property type="component" value="Unplaced"/>
</dbReference>
<evidence type="ECO:0000259" key="6">
    <source>
        <dbReference type="PROSITE" id="PS50262"/>
    </source>
</evidence>
<reference evidence="8" key="1">
    <citation type="submission" date="2022-11" db="UniProtKB">
        <authorList>
            <consortium name="WormBaseParasite"/>
        </authorList>
    </citation>
    <scope>IDENTIFICATION</scope>
</reference>
<evidence type="ECO:0000256" key="5">
    <source>
        <dbReference type="SAM" id="Phobius"/>
    </source>
</evidence>
<organism evidence="7 8">
    <name type="scientific">Romanomermis culicivorax</name>
    <name type="common">Nematode worm</name>
    <dbReference type="NCBI Taxonomy" id="13658"/>
    <lineage>
        <taxon>Eukaryota</taxon>
        <taxon>Metazoa</taxon>
        <taxon>Ecdysozoa</taxon>
        <taxon>Nematoda</taxon>
        <taxon>Enoplea</taxon>
        <taxon>Dorylaimia</taxon>
        <taxon>Mermithida</taxon>
        <taxon>Mermithoidea</taxon>
        <taxon>Mermithidae</taxon>
        <taxon>Romanomermis</taxon>
    </lineage>
</organism>
<keyword evidence="7" id="KW-1185">Reference proteome</keyword>
<accession>A0A915L8F9</accession>
<evidence type="ECO:0000313" key="7">
    <source>
        <dbReference type="Proteomes" id="UP000887565"/>
    </source>
</evidence>
<dbReference type="PANTHER" id="PTHR22718:SF34">
    <property type="entry name" value="G-PROTEIN COUPLED RECEPTORS FAMILY 1 PROFILE DOMAIN-CONTAINING PROTEIN"/>
    <property type="match status" value="1"/>
</dbReference>
<evidence type="ECO:0000256" key="1">
    <source>
        <dbReference type="ARBA" id="ARBA00004370"/>
    </source>
</evidence>
<keyword evidence="2 5" id="KW-0812">Transmembrane</keyword>
<comment type="subcellular location">
    <subcellularLocation>
        <location evidence="1">Membrane</location>
    </subcellularLocation>
</comment>
<evidence type="ECO:0000256" key="3">
    <source>
        <dbReference type="ARBA" id="ARBA00022989"/>
    </source>
</evidence>
<name>A0A915L8F9_ROMCU</name>
<protein>
    <submittedName>
        <fullName evidence="8">G-protein coupled receptors family 1 profile domain-containing protein</fullName>
    </submittedName>
</protein>
<keyword evidence="4 5" id="KW-0472">Membrane</keyword>
<dbReference type="SUPFAM" id="SSF81321">
    <property type="entry name" value="Family A G protein-coupled receptor-like"/>
    <property type="match status" value="1"/>
</dbReference>
<keyword evidence="3 5" id="KW-1133">Transmembrane helix</keyword>
<dbReference type="Pfam" id="PF10323">
    <property type="entry name" value="7TM_GPCR_Srv"/>
    <property type="match status" value="1"/>
</dbReference>
<dbReference type="GO" id="GO:0016020">
    <property type="term" value="C:membrane"/>
    <property type="evidence" value="ECO:0007669"/>
    <property type="project" value="UniProtKB-SubCell"/>
</dbReference>
<dbReference type="Gene3D" id="1.20.1070.10">
    <property type="entry name" value="Rhodopsin 7-helix transmembrane proteins"/>
    <property type="match status" value="1"/>
</dbReference>
<dbReference type="WBParaSite" id="nRc.2.0.1.t46748-RA">
    <property type="protein sequence ID" value="nRc.2.0.1.t46748-RA"/>
    <property type="gene ID" value="nRc.2.0.1.g46748"/>
</dbReference>
<proteinExistence type="predicted"/>
<evidence type="ECO:0000256" key="4">
    <source>
        <dbReference type="ARBA" id="ARBA00023136"/>
    </source>
</evidence>
<dbReference type="AlphaFoldDB" id="A0A915L8F9"/>
<feature type="transmembrane region" description="Helical" evidence="5">
    <location>
        <begin position="110"/>
        <end position="129"/>
    </location>
</feature>
<feature type="transmembrane region" description="Helical" evidence="5">
    <location>
        <begin position="141"/>
        <end position="164"/>
    </location>
</feature>
<feature type="domain" description="G-protein coupled receptors family 1 profile" evidence="6">
    <location>
        <begin position="1"/>
        <end position="161"/>
    </location>
</feature>
<dbReference type="PROSITE" id="PS50262">
    <property type="entry name" value="G_PROTEIN_RECEP_F1_2"/>
    <property type="match status" value="1"/>
</dbReference>
<dbReference type="CDD" id="cd00637">
    <property type="entry name" value="7tm_classA_rhodopsin-like"/>
    <property type="match status" value="1"/>
</dbReference>
<feature type="transmembrane region" description="Helical" evidence="5">
    <location>
        <begin position="42"/>
        <end position="64"/>
    </location>
</feature>